<keyword evidence="3 6" id="KW-1133">Transmembrane helix</keyword>
<keyword evidence="9" id="KW-1185">Reference proteome</keyword>
<reference evidence="8" key="1">
    <citation type="submission" date="2023-03" db="EMBL/GenBank/DDBJ databases">
        <title>Massive genome expansion in bonnet fungi (Mycena s.s.) driven by repeated elements and novel gene families across ecological guilds.</title>
        <authorList>
            <consortium name="Lawrence Berkeley National Laboratory"/>
            <person name="Harder C.B."/>
            <person name="Miyauchi S."/>
            <person name="Viragh M."/>
            <person name="Kuo A."/>
            <person name="Thoen E."/>
            <person name="Andreopoulos B."/>
            <person name="Lu D."/>
            <person name="Skrede I."/>
            <person name="Drula E."/>
            <person name="Henrissat B."/>
            <person name="Morin E."/>
            <person name="Kohler A."/>
            <person name="Barry K."/>
            <person name="LaButti K."/>
            <person name="Morin E."/>
            <person name="Salamov A."/>
            <person name="Lipzen A."/>
            <person name="Mereny Z."/>
            <person name="Hegedus B."/>
            <person name="Baldrian P."/>
            <person name="Stursova M."/>
            <person name="Weitz H."/>
            <person name="Taylor A."/>
            <person name="Grigoriev I.V."/>
            <person name="Nagy L.G."/>
            <person name="Martin F."/>
            <person name="Kauserud H."/>
        </authorList>
    </citation>
    <scope>NUCLEOTIDE SEQUENCE</scope>
    <source>
        <strain evidence="8">CBHHK067</strain>
    </source>
</reference>
<feature type="transmembrane region" description="Helical" evidence="6">
    <location>
        <begin position="111"/>
        <end position="131"/>
    </location>
</feature>
<evidence type="ECO:0000256" key="2">
    <source>
        <dbReference type="ARBA" id="ARBA00022692"/>
    </source>
</evidence>
<proteinExistence type="inferred from homology"/>
<feature type="domain" description="Rhodopsin" evidence="7">
    <location>
        <begin position="18"/>
        <end position="196"/>
    </location>
</feature>
<dbReference type="AlphaFoldDB" id="A0AAD7H010"/>
<comment type="similarity">
    <text evidence="5">Belongs to the SAT4 family.</text>
</comment>
<dbReference type="InterPro" id="IPR049326">
    <property type="entry name" value="Rhodopsin_dom_fungi"/>
</dbReference>
<dbReference type="PANTHER" id="PTHR33048">
    <property type="entry name" value="PTH11-LIKE INTEGRAL MEMBRANE PROTEIN (AFU_ORTHOLOGUE AFUA_5G11245)"/>
    <property type="match status" value="1"/>
</dbReference>
<accession>A0AAD7H010</accession>
<name>A0AAD7H010_MYCRO</name>
<evidence type="ECO:0000256" key="4">
    <source>
        <dbReference type="ARBA" id="ARBA00023136"/>
    </source>
</evidence>
<dbReference type="PANTHER" id="PTHR33048:SF47">
    <property type="entry name" value="INTEGRAL MEMBRANE PROTEIN-RELATED"/>
    <property type="match status" value="1"/>
</dbReference>
<dbReference type="Proteomes" id="UP001221757">
    <property type="component" value="Unassembled WGS sequence"/>
</dbReference>
<evidence type="ECO:0000313" key="9">
    <source>
        <dbReference type="Proteomes" id="UP001221757"/>
    </source>
</evidence>
<feature type="transmembrane region" description="Helical" evidence="6">
    <location>
        <begin position="74"/>
        <end position="99"/>
    </location>
</feature>
<organism evidence="8 9">
    <name type="scientific">Mycena rosella</name>
    <name type="common">Pink bonnet</name>
    <name type="synonym">Agaricus rosellus</name>
    <dbReference type="NCBI Taxonomy" id="1033263"/>
    <lineage>
        <taxon>Eukaryota</taxon>
        <taxon>Fungi</taxon>
        <taxon>Dikarya</taxon>
        <taxon>Basidiomycota</taxon>
        <taxon>Agaricomycotina</taxon>
        <taxon>Agaricomycetes</taxon>
        <taxon>Agaricomycetidae</taxon>
        <taxon>Agaricales</taxon>
        <taxon>Marasmiineae</taxon>
        <taxon>Mycenaceae</taxon>
        <taxon>Mycena</taxon>
    </lineage>
</organism>
<feature type="transmembrane region" description="Helical" evidence="6">
    <location>
        <begin position="34"/>
        <end position="54"/>
    </location>
</feature>
<comment type="caution">
    <text evidence="8">The sequence shown here is derived from an EMBL/GenBank/DDBJ whole genome shotgun (WGS) entry which is preliminary data.</text>
</comment>
<evidence type="ECO:0000256" key="6">
    <source>
        <dbReference type="SAM" id="Phobius"/>
    </source>
</evidence>
<keyword evidence="2 6" id="KW-0812">Transmembrane</keyword>
<evidence type="ECO:0000259" key="7">
    <source>
        <dbReference type="Pfam" id="PF20684"/>
    </source>
</evidence>
<protein>
    <recommendedName>
        <fullName evidence="7">Rhodopsin domain-containing protein</fullName>
    </recommendedName>
</protein>
<comment type="subcellular location">
    <subcellularLocation>
        <location evidence="1">Membrane</location>
        <topology evidence="1">Multi-pass membrane protein</topology>
    </subcellularLocation>
</comment>
<dbReference type="GO" id="GO:0016020">
    <property type="term" value="C:membrane"/>
    <property type="evidence" value="ECO:0007669"/>
    <property type="project" value="UniProtKB-SubCell"/>
</dbReference>
<dbReference type="EMBL" id="JARKIE010000003">
    <property type="protein sequence ID" value="KAJ7709047.1"/>
    <property type="molecule type" value="Genomic_DNA"/>
</dbReference>
<sequence>MYRSALTPVCLIFVLIVLVRLYKQRGRFWADDAWALFAFLALIIQVVSVFLHVINSHTFPIEILTIDRSCLFQISHYLMATTFYAIIWASRLSILFSIVRIDPSEQRHTQLFWVAIAFFAVTLFLFAQLLWVCEPEPSWKDAPNPQCHLPLQIVICQLVTDIIADGILLFAPVPLFQNLADKVLCRKLTLIFSTCVCTVGHALGRRWHDDVQRRRASGASGHVGCPRIAFFLSF</sequence>
<dbReference type="Pfam" id="PF20684">
    <property type="entry name" value="Fung_rhodopsin"/>
    <property type="match status" value="1"/>
</dbReference>
<feature type="transmembrane region" description="Helical" evidence="6">
    <location>
        <begin position="151"/>
        <end position="176"/>
    </location>
</feature>
<evidence type="ECO:0000256" key="5">
    <source>
        <dbReference type="ARBA" id="ARBA00038359"/>
    </source>
</evidence>
<evidence type="ECO:0000256" key="1">
    <source>
        <dbReference type="ARBA" id="ARBA00004141"/>
    </source>
</evidence>
<gene>
    <name evidence="8" type="ORF">B0H17DRAFT_916276</name>
</gene>
<evidence type="ECO:0000256" key="3">
    <source>
        <dbReference type="ARBA" id="ARBA00022989"/>
    </source>
</evidence>
<dbReference type="InterPro" id="IPR052337">
    <property type="entry name" value="SAT4-like"/>
</dbReference>
<keyword evidence="4 6" id="KW-0472">Membrane</keyword>
<evidence type="ECO:0000313" key="8">
    <source>
        <dbReference type="EMBL" id="KAJ7709047.1"/>
    </source>
</evidence>
<feature type="transmembrane region" description="Helical" evidence="6">
    <location>
        <begin position="6"/>
        <end position="22"/>
    </location>
</feature>